<dbReference type="InterPro" id="IPR000524">
    <property type="entry name" value="Tscrpt_reg_HTH_GntR"/>
</dbReference>
<dbReference type="PANTHER" id="PTHR43537:SF24">
    <property type="entry name" value="GLUCONATE OPERON TRANSCRIPTIONAL REPRESSOR"/>
    <property type="match status" value="1"/>
</dbReference>
<dbReference type="RefSeq" id="WP_318784372.1">
    <property type="nucleotide sequence ID" value="NZ_JADBDZ010000001.1"/>
</dbReference>
<gene>
    <name evidence="6" type="ORF">H4W34_005458</name>
</gene>
<proteinExistence type="predicted"/>
<dbReference type="Gene3D" id="1.10.10.10">
    <property type="entry name" value="Winged helix-like DNA-binding domain superfamily/Winged helix DNA-binding domain"/>
    <property type="match status" value="1"/>
</dbReference>
<keyword evidence="7" id="KW-1185">Reference proteome</keyword>
<dbReference type="GO" id="GO:0003677">
    <property type="term" value="F:DNA binding"/>
    <property type="evidence" value="ECO:0007669"/>
    <property type="project" value="UniProtKB-KW"/>
</dbReference>
<organism evidence="6 7">
    <name type="scientific">Actinomadura algeriensis</name>
    <dbReference type="NCBI Taxonomy" id="1679523"/>
    <lineage>
        <taxon>Bacteria</taxon>
        <taxon>Bacillati</taxon>
        <taxon>Actinomycetota</taxon>
        <taxon>Actinomycetes</taxon>
        <taxon>Streptosporangiales</taxon>
        <taxon>Thermomonosporaceae</taxon>
        <taxon>Actinomadura</taxon>
    </lineage>
</organism>
<evidence type="ECO:0000313" key="6">
    <source>
        <dbReference type="EMBL" id="MBE1535625.1"/>
    </source>
</evidence>
<evidence type="ECO:0000259" key="5">
    <source>
        <dbReference type="PROSITE" id="PS50949"/>
    </source>
</evidence>
<dbReference type="SMART" id="SM00345">
    <property type="entry name" value="HTH_GNTR"/>
    <property type="match status" value="1"/>
</dbReference>
<dbReference type="SMART" id="SM00895">
    <property type="entry name" value="FCD"/>
    <property type="match status" value="1"/>
</dbReference>
<dbReference type="SUPFAM" id="SSF46785">
    <property type="entry name" value="Winged helix' DNA-binding domain"/>
    <property type="match status" value="1"/>
</dbReference>
<reference evidence="6 7" key="1">
    <citation type="submission" date="2020-10" db="EMBL/GenBank/DDBJ databases">
        <title>Sequencing the genomes of 1000 actinobacteria strains.</title>
        <authorList>
            <person name="Klenk H.-P."/>
        </authorList>
    </citation>
    <scope>NUCLEOTIDE SEQUENCE [LARGE SCALE GENOMIC DNA]</scope>
    <source>
        <strain evidence="6 7">DSM 46744</strain>
    </source>
</reference>
<dbReference type="SUPFAM" id="SSF48008">
    <property type="entry name" value="GntR ligand-binding domain-like"/>
    <property type="match status" value="1"/>
</dbReference>
<evidence type="ECO:0000256" key="1">
    <source>
        <dbReference type="ARBA" id="ARBA00023015"/>
    </source>
</evidence>
<accession>A0ABR9JYH3</accession>
<dbReference type="InterPro" id="IPR036390">
    <property type="entry name" value="WH_DNA-bd_sf"/>
</dbReference>
<evidence type="ECO:0000313" key="7">
    <source>
        <dbReference type="Proteomes" id="UP000627838"/>
    </source>
</evidence>
<dbReference type="InterPro" id="IPR011711">
    <property type="entry name" value="GntR_C"/>
</dbReference>
<dbReference type="Pfam" id="PF00392">
    <property type="entry name" value="GntR"/>
    <property type="match status" value="1"/>
</dbReference>
<comment type="caution">
    <text evidence="6">The sequence shown here is derived from an EMBL/GenBank/DDBJ whole genome shotgun (WGS) entry which is preliminary data.</text>
</comment>
<dbReference type="PROSITE" id="PS50949">
    <property type="entry name" value="HTH_GNTR"/>
    <property type="match status" value="1"/>
</dbReference>
<feature type="domain" description="HTH gntR-type" evidence="5">
    <location>
        <begin position="35"/>
        <end position="102"/>
    </location>
</feature>
<dbReference type="PANTHER" id="PTHR43537">
    <property type="entry name" value="TRANSCRIPTIONAL REGULATOR, GNTR FAMILY"/>
    <property type="match status" value="1"/>
</dbReference>
<keyword evidence="2 6" id="KW-0238">DNA-binding</keyword>
<name>A0ABR9JYH3_9ACTN</name>
<feature type="region of interest" description="Disordered" evidence="4">
    <location>
        <begin position="1"/>
        <end position="33"/>
    </location>
</feature>
<protein>
    <submittedName>
        <fullName evidence="6">DNA-binding GntR family transcriptional regulator</fullName>
    </submittedName>
</protein>
<evidence type="ECO:0000256" key="3">
    <source>
        <dbReference type="ARBA" id="ARBA00023163"/>
    </source>
</evidence>
<dbReference type="EMBL" id="JADBDZ010000001">
    <property type="protein sequence ID" value="MBE1535625.1"/>
    <property type="molecule type" value="Genomic_DNA"/>
</dbReference>
<dbReference type="Proteomes" id="UP000627838">
    <property type="component" value="Unassembled WGS sequence"/>
</dbReference>
<evidence type="ECO:0000256" key="4">
    <source>
        <dbReference type="SAM" id="MobiDB-lite"/>
    </source>
</evidence>
<dbReference type="InterPro" id="IPR036388">
    <property type="entry name" value="WH-like_DNA-bd_sf"/>
</dbReference>
<evidence type="ECO:0000256" key="2">
    <source>
        <dbReference type="ARBA" id="ARBA00023125"/>
    </source>
</evidence>
<sequence>MSTRHPVREAMTVPFSGESLSGDAPPGDRSLGRRRQLSDEVAAYVRELIMSGRVRHGEFLRLERVADDLGISVTPVREALLSLRGEGFVTLVPRRGFMPAPLSRQDVHDLFEAQAYFAGELAARTAEKITEDGLAELARTQELLEAASRTRDAEGIERANHRFHRTINLCADSPKTSWLLQLVVRYAPRRFFSTIDGWSQASVDDHHLVLAALRAADGDAARQAMRAHIRHAGTLLVVHLEGRGFWDEAGAG</sequence>
<dbReference type="Pfam" id="PF07729">
    <property type="entry name" value="FCD"/>
    <property type="match status" value="1"/>
</dbReference>
<keyword evidence="1" id="KW-0805">Transcription regulation</keyword>
<dbReference type="InterPro" id="IPR008920">
    <property type="entry name" value="TF_FadR/GntR_C"/>
</dbReference>
<keyword evidence="3" id="KW-0804">Transcription</keyword>
<dbReference type="Gene3D" id="1.20.120.530">
    <property type="entry name" value="GntR ligand-binding domain-like"/>
    <property type="match status" value="1"/>
</dbReference>